<dbReference type="RefSeq" id="WP_311361148.1">
    <property type="nucleotide sequence ID" value="NZ_JAVRIE010000002.1"/>
</dbReference>
<dbReference type="NCBIfam" id="TIGR01498">
    <property type="entry name" value="folK"/>
    <property type="match status" value="1"/>
</dbReference>
<reference evidence="14 15" key="1">
    <citation type="submission" date="2023-09" db="EMBL/GenBank/DDBJ databases">
        <authorList>
            <person name="Rey-Velasco X."/>
        </authorList>
    </citation>
    <scope>NUCLEOTIDE SEQUENCE [LARGE SCALE GENOMIC DNA]</scope>
    <source>
        <strain evidence="14 15">W409</strain>
    </source>
</reference>
<dbReference type="InterPro" id="IPR035907">
    <property type="entry name" value="Hppk_sf"/>
</dbReference>
<dbReference type="GO" id="GO:0005524">
    <property type="term" value="F:ATP binding"/>
    <property type="evidence" value="ECO:0007669"/>
    <property type="project" value="UniProtKB-KW"/>
</dbReference>
<evidence type="ECO:0000256" key="4">
    <source>
        <dbReference type="ARBA" id="ARBA00016218"/>
    </source>
</evidence>
<evidence type="ECO:0000256" key="10">
    <source>
        <dbReference type="ARBA" id="ARBA00029409"/>
    </source>
</evidence>
<evidence type="ECO:0000256" key="9">
    <source>
        <dbReference type="ARBA" id="ARBA00022909"/>
    </source>
</evidence>
<evidence type="ECO:0000313" key="15">
    <source>
        <dbReference type="Proteomes" id="UP001249020"/>
    </source>
</evidence>
<comment type="function">
    <text evidence="10">Catalyzes the transfer of pyrophosphate from adenosine triphosphate (ATP) to 6-hydroxymethyl-7,8-dihydropterin, an enzymatic step in folate biosynthesis pathway.</text>
</comment>
<dbReference type="GO" id="GO:0003848">
    <property type="term" value="F:2-amino-4-hydroxy-6-hydroxymethyldihydropteridine diphosphokinase activity"/>
    <property type="evidence" value="ECO:0007669"/>
    <property type="project" value="UniProtKB-EC"/>
</dbReference>
<dbReference type="InterPro" id="IPR000550">
    <property type="entry name" value="Hppk"/>
</dbReference>
<keyword evidence="6" id="KW-0547">Nucleotide-binding</keyword>
<keyword evidence="8" id="KW-0067">ATP-binding</keyword>
<dbReference type="Proteomes" id="UP001249020">
    <property type="component" value="Unassembled WGS sequence"/>
</dbReference>
<dbReference type="PROSITE" id="PS00794">
    <property type="entry name" value="HPPK"/>
    <property type="match status" value="1"/>
</dbReference>
<dbReference type="SUPFAM" id="SSF55083">
    <property type="entry name" value="6-hydroxymethyl-7,8-dihydropterin pyrophosphokinase, HPPK"/>
    <property type="match status" value="1"/>
</dbReference>
<dbReference type="CDD" id="cd00483">
    <property type="entry name" value="HPPK"/>
    <property type="match status" value="1"/>
</dbReference>
<evidence type="ECO:0000259" key="13">
    <source>
        <dbReference type="PROSITE" id="PS00794"/>
    </source>
</evidence>
<evidence type="ECO:0000256" key="8">
    <source>
        <dbReference type="ARBA" id="ARBA00022840"/>
    </source>
</evidence>
<dbReference type="AlphaFoldDB" id="A0AAW8R020"/>
<dbReference type="GO" id="GO:0046656">
    <property type="term" value="P:folic acid biosynthetic process"/>
    <property type="evidence" value="ECO:0007669"/>
    <property type="project" value="UniProtKB-KW"/>
</dbReference>
<evidence type="ECO:0000256" key="3">
    <source>
        <dbReference type="ARBA" id="ARBA00013253"/>
    </source>
</evidence>
<dbReference type="Gene3D" id="3.30.70.560">
    <property type="entry name" value="7,8-Dihydro-6-hydroxymethylpterin-pyrophosphokinase HPPK"/>
    <property type="match status" value="1"/>
</dbReference>
<dbReference type="GO" id="GO:0016301">
    <property type="term" value="F:kinase activity"/>
    <property type="evidence" value="ECO:0007669"/>
    <property type="project" value="UniProtKB-KW"/>
</dbReference>
<dbReference type="PANTHER" id="PTHR43071">
    <property type="entry name" value="2-AMINO-4-HYDROXY-6-HYDROXYMETHYLDIHYDROPTERIDINE PYROPHOSPHOKINASE"/>
    <property type="match status" value="1"/>
</dbReference>
<evidence type="ECO:0000256" key="2">
    <source>
        <dbReference type="ARBA" id="ARBA00005810"/>
    </source>
</evidence>
<comment type="caution">
    <text evidence="14">The sequence shown here is derived from an EMBL/GenBank/DDBJ whole genome shotgun (WGS) entry which is preliminary data.</text>
</comment>
<organism evidence="14 15">
    <name type="scientific">Brumicola blandensis</name>
    <dbReference type="NCBI Taxonomy" id="3075611"/>
    <lineage>
        <taxon>Bacteria</taxon>
        <taxon>Pseudomonadati</taxon>
        <taxon>Pseudomonadota</taxon>
        <taxon>Gammaproteobacteria</taxon>
        <taxon>Alteromonadales</taxon>
        <taxon>Alteromonadaceae</taxon>
        <taxon>Brumicola</taxon>
    </lineage>
</organism>
<feature type="domain" description="7,8-dihydro-6-hydroxymethylpterin-pyrophosphokinase" evidence="13">
    <location>
        <begin position="91"/>
        <end position="102"/>
    </location>
</feature>
<proteinExistence type="inferred from homology"/>
<evidence type="ECO:0000256" key="11">
    <source>
        <dbReference type="ARBA" id="ARBA00029766"/>
    </source>
</evidence>
<evidence type="ECO:0000256" key="6">
    <source>
        <dbReference type="ARBA" id="ARBA00022741"/>
    </source>
</evidence>
<dbReference type="PANTHER" id="PTHR43071:SF1">
    <property type="entry name" value="2-AMINO-4-HYDROXY-6-HYDROXYMETHYLDIHYDROPTERIDINE PYROPHOSPHOKINASE"/>
    <property type="match status" value="1"/>
</dbReference>
<dbReference type="EMBL" id="JAVRIE010000002">
    <property type="protein sequence ID" value="MDT0582384.1"/>
    <property type="molecule type" value="Genomic_DNA"/>
</dbReference>
<evidence type="ECO:0000256" key="1">
    <source>
        <dbReference type="ARBA" id="ARBA00005051"/>
    </source>
</evidence>
<protein>
    <recommendedName>
        <fullName evidence="4">2-amino-4-hydroxy-6-hydroxymethyldihydropteridine pyrophosphokinase</fullName>
        <ecNumber evidence="3">2.7.6.3</ecNumber>
    </recommendedName>
    <alternativeName>
        <fullName evidence="11">6-hydroxymethyl-7,8-dihydropterin pyrophosphokinase</fullName>
    </alternativeName>
    <alternativeName>
        <fullName evidence="12">7,8-dihydro-6-hydroxymethylpterin-pyrophosphokinase</fullName>
    </alternativeName>
</protein>
<dbReference type="Pfam" id="PF01288">
    <property type="entry name" value="HPPK"/>
    <property type="match status" value="1"/>
</dbReference>
<keyword evidence="5 14" id="KW-0808">Transferase</keyword>
<comment type="similarity">
    <text evidence="2">Belongs to the HPPK family.</text>
</comment>
<dbReference type="EC" id="2.7.6.3" evidence="3"/>
<keyword evidence="7" id="KW-0418">Kinase</keyword>
<name>A0AAW8R020_9ALTE</name>
<keyword evidence="9" id="KW-0289">Folate biosynthesis</keyword>
<gene>
    <name evidence="14" type="primary">folK</name>
    <name evidence="14" type="ORF">RM544_07520</name>
</gene>
<sequence>MLSDIAYIGLGSNLGDPVEQLKRALVSIESHAHMVLNASSHFYASSPMGPQDQPDYVNAVCRVKTSLQPQELLASLQEIENRQGRLREGDRWGPRTLDLDILLYNDLALETKQLTVPHYGMKDREFVLVPLFEIAPDLIMQDGKSLASWVGKCSLDGLYRIEEKSEKNRE</sequence>
<evidence type="ECO:0000256" key="5">
    <source>
        <dbReference type="ARBA" id="ARBA00022679"/>
    </source>
</evidence>
<accession>A0AAW8R020</accession>
<evidence type="ECO:0000313" key="14">
    <source>
        <dbReference type="EMBL" id="MDT0582384.1"/>
    </source>
</evidence>
<evidence type="ECO:0000256" key="7">
    <source>
        <dbReference type="ARBA" id="ARBA00022777"/>
    </source>
</evidence>
<evidence type="ECO:0000256" key="12">
    <source>
        <dbReference type="ARBA" id="ARBA00033413"/>
    </source>
</evidence>
<comment type="pathway">
    <text evidence="1">Cofactor biosynthesis; tetrahydrofolate biosynthesis; 2-amino-4-hydroxy-6-hydroxymethyl-7,8-dihydropteridine diphosphate from 7,8-dihydroneopterin triphosphate: step 4/4.</text>
</comment>
<keyword evidence="15" id="KW-1185">Reference proteome</keyword>